<dbReference type="AlphaFoldDB" id="A0A5C4RZE8"/>
<dbReference type="Proteomes" id="UP000309544">
    <property type="component" value="Unassembled WGS sequence"/>
</dbReference>
<proteinExistence type="inferred from homology"/>
<feature type="region of interest" description="Disordered" evidence="2">
    <location>
        <begin position="329"/>
        <end position="351"/>
    </location>
</feature>
<dbReference type="Gene3D" id="3.40.50.450">
    <property type="match status" value="1"/>
</dbReference>
<dbReference type="InterPro" id="IPR003488">
    <property type="entry name" value="DprA"/>
</dbReference>
<evidence type="ECO:0000313" key="4">
    <source>
        <dbReference type="EMBL" id="TNJ36041.1"/>
    </source>
</evidence>
<protein>
    <submittedName>
        <fullName evidence="4">DNA-processing protein DprA</fullName>
    </submittedName>
</protein>
<dbReference type="InterPro" id="IPR057666">
    <property type="entry name" value="DrpA_SLOG"/>
</dbReference>
<accession>A0A5C4RZE8</accession>
<sequence length="436" mass="47554">MMNDFLTEDTKAIILLCGVFGKDHSEKPLSLAEYSSLVRWLIEVKMRPGDLLQKDTIHKASMGSGIDKQRLDSLLGRGVQLGFAVEEWQRNGIWIISRSDADYPARYKKHLKDKAPPLLFGVGNRSLLKGGGLGIVGSRNVDQVGETFTRQAAELCAYNRMPVVSGGARGVDQISMNAALEAGGVTIGILAENLLKKSVERSARQAIADGRLLLLSPYHPNARFTVGTAMGRNKLIYAMSDYALVVSAEHKKGGTWAGAEEELKRENALPVFVRTGNDVPQGNSKLLDLGALAWPDSIDRNNFRQQLHDSAVSAQDNRPKKNPSIFDSQAAQETVPAEEPPPATEVVEEKTPIAEPEPVVEDVAKTPDCPTSVYQAVLPVILNKLDSPATAEELAETLDVNKTQLNAWLKKAVDENKISKLSKPVRYQKVESGIQG</sequence>
<name>A0A5C4RZE8_PROVB</name>
<dbReference type="PANTHER" id="PTHR43022:SF1">
    <property type="entry name" value="PROTEIN SMF"/>
    <property type="match status" value="1"/>
</dbReference>
<dbReference type="PANTHER" id="PTHR43022">
    <property type="entry name" value="PROTEIN SMF"/>
    <property type="match status" value="1"/>
</dbReference>
<dbReference type="GO" id="GO:0009294">
    <property type="term" value="P:DNA-mediated transformation"/>
    <property type="evidence" value="ECO:0007669"/>
    <property type="project" value="InterPro"/>
</dbReference>
<dbReference type="Pfam" id="PF02481">
    <property type="entry name" value="DNA_processg_A"/>
    <property type="match status" value="1"/>
</dbReference>
<dbReference type="RefSeq" id="WP_068867477.1">
    <property type="nucleotide sequence ID" value="NZ_VDCI01000009.1"/>
</dbReference>
<evidence type="ECO:0000256" key="2">
    <source>
        <dbReference type="SAM" id="MobiDB-lite"/>
    </source>
</evidence>
<evidence type="ECO:0000313" key="5">
    <source>
        <dbReference type="Proteomes" id="UP000309544"/>
    </source>
</evidence>
<evidence type="ECO:0000259" key="3">
    <source>
        <dbReference type="Pfam" id="PF02481"/>
    </source>
</evidence>
<evidence type="ECO:0000256" key="1">
    <source>
        <dbReference type="ARBA" id="ARBA00006525"/>
    </source>
</evidence>
<comment type="similarity">
    <text evidence="1">Belongs to the DprA/Smf family.</text>
</comment>
<keyword evidence="5" id="KW-1185">Reference proteome</keyword>
<feature type="domain" description="Smf/DprA SLOG" evidence="3">
    <location>
        <begin position="95"/>
        <end position="291"/>
    </location>
</feature>
<dbReference type="SUPFAM" id="SSF102405">
    <property type="entry name" value="MCP/YpsA-like"/>
    <property type="match status" value="1"/>
</dbReference>
<gene>
    <name evidence="4" type="ORF">FGF68_09355</name>
</gene>
<comment type="caution">
    <text evidence="4">The sequence shown here is derived from an EMBL/GenBank/DDBJ whole genome shotgun (WGS) entry which is preliminary data.</text>
</comment>
<organism evidence="4 5">
    <name type="scientific">Prosthecochloris vibrioformis</name>
    <name type="common">Chlorobium vibrioforme</name>
    <dbReference type="NCBI Taxonomy" id="1098"/>
    <lineage>
        <taxon>Bacteria</taxon>
        <taxon>Pseudomonadati</taxon>
        <taxon>Chlorobiota</taxon>
        <taxon>Chlorobiia</taxon>
        <taxon>Chlorobiales</taxon>
        <taxon>Chlorobiaceae</taxon>
        <taxon>Prosthecochloris</taxon>
    </lineage>
</organism>
<dbReference type="EMBL" id="VDCI01000009">
    <property type="protein sequence ID" value="TNJ36041.1"/>
    <property type="molecule type" value="Genomic_DNA"/>
</dbReference>
<reference evidence="4 5" key="1">
    <citation type="submission" date="2019-05" db="EMBL/GenBank/DDBJ databases">
        <title>Draft Whole-Genome sequence of the green sulfur bacterium Prosthecochloris vibrioformis DSM 260.</title>
        <authorList>
            <person name="Meyer T.E."/>
            <person name="Kyndt J.A."/>
        </authorList>
    </citation>
    <scope>NUCLEOTIDE SEQUENCE [LARGE SCALE GENOMIC DNA]</scope>
    <source>
        <strain evidence="4 5">DSM 260</strain>
    </source>
</reference>